<keyword evidence="1" id="KW-0805">Transcription regulation</keyword>
<dbReference type="HOGENOM" id="CLU_097806_6_4_5"/>
<evidence type="ECO:0000259" key="4">
    <source>
        <dbReference type="PROSITE" id="PS50987"/>
    </source>
</evidence>
<evidence type="ECO:0000313" key="5">
    <source>
        <dbReference type="EMBL" id="AEI05976.1"/>
    </source>
</evidence>
<sequence>MRPALALAIYSNIRIFVNMNIKSKIDPEAMRVAADEASTLLKTLSNQHRLLILCQLVGGEKSVGQLAEFLDIRDSTASQHLSLLRRDGIVASRRDGQTIWYRISSEPALHIMQALYAEYCTGSKSRDGKRRS</sequence>
<dbReference type="STRING" id="504832.OCA5_c12600"/>
<feature type="domain" description="HTH arsR-type" evidence="4">
    <location>
        <begin position="29"/>
        <end position="126"/>
    </location>
</feature>
<dbReference type="SUPFAM" id="SSF46785">
    <property type="entry name" value="Winged helix' DNA-binding domain"/>
    <property type="match status" value="1"/>
</dbReference>
<dbReference type="InterPro" id="IPR036388">
    <property type="entry name" value="WH-like_DNA-bd_sf"/>
</dbReference>
<dbReference type="PRINTS" id="PR00778">
    <property type="entry name" value="HTHARSR"/>
</dbReference>
<evidence type="ECO:0000256" key="2">
    <source>
        <dbReference type="ARBA" id="ARBA00023125"/>
    </source>
</evidence>
<dbReference type="EMBL" id="CP002826">
    <property type="protein sequence ID" value="AEI05976.1"/>
    <property type="molecule type" value="Genomic_DNA"/>
</dbReference>
<gene>
    <name evidence="5" type="ordered locus">OCA5_c12600</name>
</gene>
<dbReference type="eggNOG" id="COG0640">
    <property type="taxonomic scope" value="Bacteria"/>
</dbReference>
<dbReference type="InterPro" id="IPR001845">
    <property type="entry name" value="HTH_ArsR_DNA-bd_dom"/>
</dbReference>
<protein>
    <submittedName>
        <fullName evidence="5">Transcriptional regulator, ArsR family</fullName>
    </submittedName>
</protein>
<keyword evidence="3" id="KW-0804">Transcription</keyword>
<dbReference type="GO" id="GO:0003677">
    <property type="term" value="F:DNA binding"/>
    <property type="evidence" value="ECO:0007669"/>
    <property type="project" value="UniProtKB-KW"/>
</dbReference>
<organism evidence="5 6">
    <name type="scientific">Afipia carboxidovorans (strain ATCC 49405 / DSM 1227 / KCTC 32145 / OM5)</name>
    <name type="common">Oligotropha carboxidovorans</name>
    <dbReference type="NCBI Taxonomy" id="504832"/>
    <lineage>
        <taxon>Bacteria</taxon>
        <taxon>Pseudomonadati</taxon>
        <taxon>Pseudomonadota</taxon>
        <taxon>Alphaproteobacteria</taxon>
        <taxon>Hyphomicrobiales</taxon>
        <taxon>Nitrobacteraceae</taxon>
        <taxon>Afipia</taxon>
    </lineage>
</organism>
<dbReference type="Gene3D" id="1.10.10.10">
    <property type="entry name" value="Winged helix-like DNA-binding domain superfamily/Winged helix DNA-binding domain"/>
    <property type="match status" value="1"/>
</dbReference>
<evidence type="ECO:0000256" key="3">
    <source>
        <dbReference type="ARBA" id="ARBA00023163"/>
    </source>
</evidence>
<dbReference type="Proteomes" id="UP000007730">
    <property type="component" value="Chromosome"/>
</dbReference>
<dbReference type="KEGG" id="ocg:OCA5_c12600"/>
<dbReference type="NCBIfam" id="NF033788">
    <property type="entry name" value="HTH_metalloreg"/>
    <property type="match status" value="1"/>
</dbReference>
<dbReference type="InterPro" id="IPR051011">
    <property type="entry name" value="Metal_resp_trans_reg"/>
</dbReference>
<evidence type="ECO:0000256" key="1">
    <source>
        <dbReference type="ARBA" id="ARBA00023015"/>
    </source>
</evidence>
<name>F8BVW5_AFIC5</name>
<reference evidence="5 6" key="1">
    <citation type="journal article" date="2011" name="J. Bacteriol.">
        <title>Complete genome sequences of the chemolithoautotrophic Oligotropha carboxidovorans strains OM4 and OM5.</title>
        <authorList>
            <person name="Volland S."/>
            <person name="Rachinger M."/>
            <person name="Strittmatter A."/>
            <person name="Daniel R."/>
            <person name="Gottschalk G."/>
            <person name="Meyer O."/>
        </authorList>
    </citation>
    <scope>NUCLEOTIDE SEQUENCE [LARGE SCALE GENOMIC DNA]</scope>
    <source>
        <strain evidence="6">ATCC 49405 / DSM 1227 / KCTC 32145 / OM5</strain>
    </source>
</reference>
<evidence type="ECO:0000313" key="6">
    <source>
        <dbReference type="Proteomes" id="UP000007730"/>
    </source>
</evidence>
<dbReference type="PANTHER" id="PTHR43132">
    <property type="entry name" value="ARSENICAL RESISTANCE OPERON REPRESSOR ARSR-RELATED"/>
    <property type="match status" value="1"/>
</dbReference>
<dbReference type="InterPro" id="IPR036390">
    <property type="entry name" value="WH_DNA-bd_sf"/>
</dbReference>
<dbReference type="PROSITE" id="PS50987">
    <property type="entry name" value="HTH_ARSR_2"/>
    <property type="match status" value="1"/>
</dbReference>
<dbReference type="CDD" id="cd00090">
    <property type="entry name" value="HTH_ARSR"/>
    <property type="match status" value="1"/>
</dbReference>
<dbReference type="GO" id="GO:0003700">
    <property type="term" value="F:DNA-binding transcription factor activity"/>
    <property type="evidence" value="ECO:0007669"/>
    <property type="project" value="InterPro"/>
</dbReference>
<dbReference type="AlphaFoldDB" id="F8BVW5"/>
<dbReference type="SMART" id="SM00418">
    <property type="entry name" value="HTH_ARSR"/>
    <property type="match status" value="1"/>
</dbReference>
<proteinExistence type="predicted"/>
<dbReference type="PANTHER" id="PTHR43132:SF2">
    <property type="entry name" value="ARSENICAL RESISTANCE OPERON REPRESSOR ARSR-RELATED"/>
    <property type="match status" value="1"/>
</dbReference>
<accession>F8BVW5</accession>
<dbReference type="PATRIC" id="fig|504832.7.peg.1339"/>
<dbReference type="Pfam" id="PF01022">
    <property type="entry name" value="HTH_5"/>
    <property type="match status" value="1"/>
</dbReference>
<dbReference type="InterPro" id="IPR011991">
    <property type="entry name" value="ArsR-like_HTH"/>
</dbReference>
<dbReference type="OrthoDB" id="194599at2"/>
<keyword evidence="2" id="KW-0238">DNA-binding</keyword>
<keyword evidence="6" id="KW-1185">Reference proteome</keyword>